<feature type="repeat" description="ANK" evidence="3">
    <location>
        <begin position="310"/>
        <end position="342"/>
    </location>
</feature>
<keyword evidence="8" id="KW-1185">Reference proteome</keyword>
<dbReference type="AlphaFoldDB" id="A0A9W8M206"/>
<gene>
    <name evidence="7" type="primary">MBP1</name>
    <name evidence="7" type="ORF">IWW36_000935</name>
</gene>
<dbReference type="InterPro" id="IPR036887">
    <property type="entry name" value="HTH_APSES_sf"/>
</dbReference>
<feature type="region of interest" description="Disordered" evidence="5">
    <location>
        <begin position="470"/>
        <end position="493"/>
    </location>
</feature>
<dbReference type="EMBL" id="JANBUW010000010">
    <property type="protein sequence ID" value="KAJ2851612.1"/>
    <property type="molecule type" value="Genomic_DNA"/>
</dbReference>
<dbReference type="Pfam" id="PF04383">
    <property type="entry name" value="KilA-N"/>
    <property type="match status" value="1"/>
</dbReference>
<feature type="domain" description="HTH APSES-type" evidence="6">
    <location>
        <begin position="11"/>
        <end position="117"/>
    </location>
</feature>
<evidence type="ECO:0000256" key="2">
    <source>
        <dbReference type="ARBA" id="ARBA00023043"/>
    </source>
</evidence>
<dbReference type="SUPFAM" id="SSF48403">
    <property type="entry name" value="Ankyrin repeat"/>
    <property type="match status" value="1"/>
</dbReference>
<dbReference type="Gene3D" id="1.25.40.20">
    <property type="entry name" value="Ankyrin repeat-containing domain"/>
    <property type="match status" value="1"/>
</dbReference>
<evidence type="ECO:0000313" key="8">
    <source>
        <dbReference type="Proteomes" id="UP001139887"/>
    </source>
</evidence>
<protein>
    <submittedName>
        <fullName evidence="7">Transcription factor mbp1</fullName>
    </submittedName>
</protein>
<dbReference type="InterPro" id="IPR051642">
    <property type="entry name" value="SWI6-like"/>
</dbReference>
<evidence type="ECO:0000259" key="6">
    <source>
        <dbReference type="PROSITE" id="PS51299"/>
    </source>
</evidence>
<dbReference type="GO" id="GO:0003677">
    <property type="term" value="F:DNA binding"/>
    <property type="evidence" value="ECO:0007669"/>
    <property type="project" value="InterPro"/>
</dbReference>
<keyword evidence="1" id="KW-0677">Repeat</keyword>
<reference evidence="7" key="1">
    <citation type="submission" date="2022-07" db="EMBL/GenBank/DDBJ databases">
        <title>Phylogenomic reconstructions and comparative analyses of Kickxellomycotina fungi.</title>
        <authorList>
            <person name="Reynolds N.K."/>
            <person name="Stajich J.E."/>
            <person name="Barry K."/>
            <person name="Grigoriev I.V."/>
            <person name="Crous P."/>
            <person name="Smith M.E."/>
        </authorList>
    </citation>
    <scope>NUCLEOTIDE SEQUENCE</scope>
    <source>
        <strain evidence="7">NRRL 1566</strain>
    </source>
</reference>
<sequence>MTGSAEGRSQVWSASYAGVEVFQQLCNGTAVMRRRKDSFVNVTQILKCAQYDKPHRTRFLEREIHTGIHEKVQGGYGKYQGTWVPLDRAVGLARRLGVYEALRCLFEYAPALGEKPPTAPRSLESMNKRKQTATPGSSKRRMSRRDENTRPGSLTSILNAADESYPEHTFHVQPSACNASTKSAGSLLTPPPSAVRRVVPVVQATPTAVCKRPPALPTPRTGSNNTGGGSSARWAASAQPSPVLFSAIAGAGDDMHLPQSAPAESKQLRRLLDFLSMPRWQQEAQAAIPRELAEFVQSSTHFDPDMRVGGGGTVLYLAVQNAHWDMAQLLLQRGADASMGDVYGLTPLMAAVRSTAAWQQRESRVFEWLLRMLAPSLTCRDREGRTAVHWACARPLHAARDEWQRASPYYVAALAQRLTDAGQREVLGWTDYAGYRAERLARASGALESAKILEEEGNDVPLVTAQDIAAAPSRRRSDPAPKPAAQPQQQMAAASRYDVFAERASALVRESAEKIRREHEQLQRQIDDDTRYAAGLLLELRAERDAAQSAAHEYRDVAAQCTEANAKELQLQRKVEAVVNLQHSARTSVAMAYADDSPAPKPQVQDLRAEYIMLRQQAQRYEQESRELASEYAQLASVVRPWARPPVMGPMEQAGEADYAAGRGQGGGIDKDSGESAEVLAISAVLEAEERRLGKLERVVSAACGELSLDRVRTVVGPVLSVLNHGNTL</sequence>
<feature type="compositionally biased region" description="Low complexity" evidence="5">
    <location>
        <begin position="483"/>
        <end position="493"/>
    </location>
</feature>
<dbReference type="Pfam" id="PF12796">
    <property type="entry name" value="Ank_2"/>
    <property type="match status" value="1"/>
</dbReference>
<feature type="region of interest" description="Disordered" evidence="5">
    <location>
        <begin position="210"/>
        <end position="236"/>
    </location>
</feature>
<dbReference type="OrthoDB" id="6718656at2759"/>
<accession>A0A9W8M206</accession>
<dbReference type="InterPro" id="IPR002110">
    <property type="entry name" value="Ankyrin_rpt"/>
</dbReference>
<evidence type="ECO:0000256" key="5">
    <source>
        <dbReference type="SAM" id="MobiDB-lite"/>
    </source>
</evidence>
<evidence type="ECO:0000256" key="1">
    <source>
        <dbReference type="ARBA" id="ARBA00022737"/>
    </source>
</evidence>
<feature type="region of interest" description="Disordered" evidence="5">
    <location>
        <begin position="116"/>
        <end position="154"/>
    </location>
</feature>
<comment type="caution">
    <text evidence="7">The sequence shown here is derived from an EMBL/GenBank/DDBJ whole genome shotgun (WGS) entry which is preliminary data.</text>
</comment>
<evidence type="ECO:0000313" key="7">
    <source>
        <dbReference type="EMBL" id="KAJ2851612.1"/>
    </source>
</evidence>
<dbReference type="PROSITE" id="PS50088">
    <property type="entry name" value="ANK_REPEAT"/>
    <property type="match status" value="1"/>
</dbReference>
<dbReference type="PROSITE" id="PS51299">
    <property type="entry name" value="HTH_APSES"/>
    <property type="match status" value="1"/>
</dbReference>
<evidence type="ECO:0000256" key="4">
    <source>
        <dbReference type="SAM" id="Coils"/>
    </source>
</evidence>
<keyword evidence="2 3" id="KW-0040">ANK repeat</keyword>
<organism evidence="7 8">
    <name type="scientific">Coemansia brasiliensis</name>
    <dbReference type="NCBI Taxonomy" id="2650707"/>
    <lineage>
        <taxon>Eukaryota</taxon>
        <taxon>Fungi</taxon>
        <taxon>Fungi incertae sedis</taxon>
        <taxon>Zoopagomycota</taxon>
        <taxon>Kickxellomycotina</taxon>
        <taxon>Kickxellomycetes</taxon>
        <taxon>Kickxellales</taxon>
        <taxon>Kickxellaceae</taxon>
        <taxon>Coemansia</taxon>
    </lineage>
</organism>
<dbReference type="PANTHER" id="PTHR43828">
    <property type="entry name" value="ASPARAGINASE"/>
    <property type="match status" value="1"/>
</dbReference>
<dbReference type="Proteomes" id="UP001139887">
    <property type="component" value="Unassembled WGS sequence"/>
</dbReference>
<feature type="coiled-coil region" evidence="4">
    <location>
        <begin position="505"/>
        <end position="532"/>
    </location>
</feature>
<name>A0A9W8M206_9FUNG</name>
<dbReference type="GO" id="GO:0030907">
    <property type="term" value="C:MBF transcription complex"/>
    <property type="evidence" value="ECO:0007669"/>
    <property type="project" value="TreeGrafter"/>
</dbReference>
<dbReference type="GO" id="GO:0033309">
    <property type="term" value="C:SBF transcription complex"/>
    <property type="evidence" value="ECO:0007669"/>
    <property type="project" value="TreeGrafter"/>
</dbReference>
<evidence type="ECO:0000256" key="3">
    <source>
        <dbReference type="PROSITE-ProRule" id="PRU00023"/>
    </source>
</evidence>
<dbReference type="InterPro" id="IPR018004">
    <property type="entry name" value="KilA/APSES_HTH"/>
</dbReference>
<dbReference type="PANTHER" id="PTHR43828:SF5">
    <property type="entry name" value="TRANSCRIPTIONAL REPRESSOR XBP1"/>
    <property type="match status" value="1"/>
</dbReference>
<dbReference type="GO" id="GO:0001228">
    <property type="term" value="F:DNA-binding transcription activator activity, RNA polymerase II-specific"/>
    <property type="evidence" value="ECO:0007669"/>
    <property type="project" value="UniProtKB-ARBA"/>
</dbReference>
<dbReference type="Gene3D" id="3.10.260.10">
    <property type="entry name" value="Transcription regulator HTH, APSES-type DNA-binding domain"/>
    <property type="match status" value="1"/>
</dbReference>
<dbReference type="InterPro" id="IPR003163">
    <property type="entry name" value="Tscrpt_reg_HTH_APSES-type"/>
</dbReference>
<dbReference type="InterPro" id="IPR036770">
    <property type="entry name" value="Ankyrin_rpt-contain_sf"/>
</dbReference>
<proteinExistence type="predicted"/>
<feature type="coiled-coil region" evidence="4">
    <location>
        <begin position="604"/>
        <end position="638"/>
    </location>
</feature>
<dbReference type="SMART" id="SM01252">
    <property type="entry name" value="KilA-N"/>
    <property type="match status" value="1"/>
</dbReference>
<dbReference type="PROSITE" id="PS50297">
    <property type="entry name" value="ANK_REP_REGION"/>
    <property type="match status" value="1"/>
</dbReference>
<dbReference type="SUPFAM" id="SSF54616">
    <property type="entry name" value="DNA-binding domain of Mlu1-box binding protein MBP1"/>
    <property type="match status" value="1"/>
</dbReference>
<dbReference type="SMART" id="SM00248">
    <property type="entry name" value="ANK"/>
    <property type="match status" value="3"/>
</dbReference>
<keyword evidence="4" id="KW-0175">Coiled coil</keyword>